<dbReference type="AlphaFoldDB" id="A0A6A7AQ52"/>
<name>A0A6A7AQ52_9PLEO</name>
<protein>
    <submittedName>
        <fullName evidence="1">Uncharacterized protein</fullName>
    </submittedName>
</protein>
<keyword evidence="2" id="KW-1185">Reference proteome</keyword>
<evidence type="ECO:0000313" key="2">
    <source>
        <dbReference type="Proteomes" id="UP000799423"/>
    </source>
</evidence>
<dbReference type="EMBL" id="MU006401">
    <property type="protein sequence ID" value="KAF2844205.1"/>
    <property type="molecule type" value="Genomic_DNA"/>
</dbReference>
<dbReference type="OrthoDB" id="3774366at2759"/>
<dbReference type="Proteomes" id="UP000799423">
    <property type="component" value="Unassembled WGS sequence"/>
</dbReference>
<sequence>MPSLYDLVAQCILKLSHETGQRYTTLVEELEQDDPEVVVMVVENESNSCFHMAITGINTDIDNAKAVCSQAVLYRSSEDDLNLYYSIYNSLTQMVFFCLCSPSKQESEDMTCYSMHREASKVAQ</sequence>
<gene>
    <name evidence="1" type="ORF">T440DRAFT_512322</name>
</gene>
<organism evidence="1 2">
    <name type="scientific">Plenodomus tracheiphilus IPT5</name>
    <dbReference type="NCBI Taxonomy" id="1408161"/>
    <lineage>
        <taxon>Eukaryota</taxon>
        <taxon>Fungi</taxon>
        <taxon>Dikarya</taxon>
        <taxon>Ascomycota</taxon>
        <taxon>Pezizomycotina</taxon>
        <taxon>Dothideomycetes</taxon>
        <taxon>Pleosporomycetidae</taxon>
        <taxon>Pleosporales</taxon>
        <taxon>Pleosporineae</taxon>
        <taxon>Leptosphaeriaceae</taxon>
        <taxon>Plenodomus</taxon>
    </lineage>
</organism>
<evidence type="ECO:0000313" key="1">
    <source>
        <dbReference type="EMBL" id="KAF2844205.1"/>
    </source>
</evidence>
<proteinExistence type="predicted"/>
<accession>A0A6A7AQ52</accession>
<reference evidence="1" key="1">
    <citation type="submission" date="2020-01" db="EMBL/GenBank/DDBJ databases">
        <authorList>
            <consortium name="DOE Joint Genome Institute"/>
            <person name="Haridas S."/>
            <person name="Albert R."/>
            <person name="Binder M."/>
            <person name="Bloem J."/>
            <person name="Labutti K."/>
            <person name="Salamov A."/>
            <person name="Andreopoulos B."/>
            <person name="Baker S.E."/>
            <person name="Barry K."/>
            <person name="Bills G."/>
            <person name="Bluhm B.H."/>
            <person name="Cannon C."/>
            <person name="Castanera R."/>
            <person name="Culley D.E."/>
            <person name="Daum C."/>
            <person name="Ezra D."/>
            <person name="Gonzalez J.B."/>
            <person name="Henrissat B."/>
            <person name="Kuo A."/>
            <person name="Liang C."/>
            <person name="Lipzen A."/>
            <person name="Lutzoni F."/>
            <person name="Magnuson J."/>
            <person name="Mondo S."/>
            <person name="Nolan M."/>
            <person name="Ohm R."/>
            <person name="Pangilinan J."/>
            <person name="Park H.-J."/>
            <person name="Ramirez L."/>
            <person name="Alfaro M."/>
            <person name="Sun H."/>
            <person name="Tritt A."/>
            <person name="Yoshinaga Y."/>
            <person name="Zwiers L.-H."/>
            <person name="Turgeon B.G."/>
            <person name="Goodwin S.B."/>
            <person name="Spatafora J.W."/>
            <person name="Crous P.W."/>
            <person name="Grigoriev I.V."/>
        </authorList>
    </citation>
    <scope>NUCLEOTIDE SEQUENCE</scope>
    <source>
        <strain evidence="1">IPT5</strain>
    </source>
</reference>